<feature type="transmembrane region" description="Helical" evidence="10">
    <location>
        <begin position="239"/>
        <end position="263"/>
    </location>
</feature>
<evidence type="ECO:0000256" key="1">
    <source>
        <dbReference type="ARBA" id="ARBA00004429"/>
    </source>
</evidence>
<keyword evidence="4" id="KW-1003">Cell membrane</keyword>
<evidence type="ECO:0000256" key="7">
    <source>
        <dbReference type="ARBA" id="ARBA00023065"/>
    </source>
</evidence>
<accession>Q1YS46</accession>
<feature type="transmembrane region" description="Helical" evidence="10">
    <location>
        <begin position="196"/>
        <end position="218"/>
    </location>
</feature>
<feature type="transmembrane region" description="Helical" evidence="10">
    <location>
        <begin position="355"/>
        <end position="372"/>
    </location>
</feature>
<sequence>MPAMKPVSTLNIWRLTWPTMLSNTLYMLMGVAFLKMAGTFGTDAVAAVTTGQRLYFVLHAIMMGLCSGTTAMVGRYWGANDKKMAGRFAALSVLVFVIDGALLSWIAIPFLDQLIGMFSLADEAHIMAIEFTFWTAVYAPAVLITLVFNMSFRAVGNATTPLWTALIGVALSIALGGGLTFGWAGLPNLGLNGIAIGGGIGIAVTIAAYLLIWVLGWLSFKPTNPLPDIVKNGKTLIDIGMPAAFEQAFFQAGMLLFMVFLSSYGNAAFAAYGIGLSILGLIIVIAFSFSISAATLVSQHLGAGDKEGAYDAGWRTMRTCVYLMIGCSLVMGFYAEEIARFMIDDPEVMRNMVNLTYVLCFSLPFMGVEFSMAGSLRGAGDTRFPMMVTIFTMLLTRLVLPLILIEMGADVIWLYGMSLVDFATKASLNMWRFRKKTWLGDD</sequence>
<feature type="transmembrane region" description="Helical" evidence="10">
    <location>
        <begin position="131"/>
        <end position="150"/>
    </location>
</feature>
<dbReference type="GO" id="GO:0006811">
    <property type="term" value="P:monoatomic ion transport"/>
    <property type="evidence" value="ECO:0007669"/>
    <property type="project" value="UniProtKB-KW"/>
</dbReference>
<reference evidence="11 12" key="1">
    <citation type="submission" date="2006-03" db="EMBL/GenBank/DDBJ databases">
        <authorList>
            <person name="Giovannoni S.J."/>
            <person name="Cho J.-C."/>
            <person name="Ferriera S."/>
            <person name="Johnson J."/>
            <person name="Kravitz S."/>
            <person name="Halpern A."/>
            <person name="Remington K."/>
            <person name="Beeson K."/>
            <person name="Tran B."/>
            <person name="Rogers Y.-H."/>
            <person name="Friedman R."/>
            <person name="Venter J.C."/>
        </authorList>
    </citation>
    <scope>NUCLEOTIDE SEQUENCE [LARGE SCALE GENOMIC DNA]</scope>
    <source>
        <strain evidence="11 12">HTCC2207</strain>
    </source>
</reference>
<evidence type="ECO:0000256" key="2">
    <source>
        <dbReference type="ARBA" id="ARBA00022448"/>
    </source>
</evidence>
<dbReference type="InterPro" id="IPR048279">
    <property type="entry name" value="MdtK-like"/>
</dbReference>
<keyword evidence="7" id="KW-0406">Ion transport</keyword>
<evidence type="ECO:0000313" key="12">
    <source>
        <dbReference type="Proteomes" id="UP000005555"/>
    </source>
</evidence>
<protein>
    <recommendedName>
        <fullName evidence="9">Multidrug-efflux transporter</fullName>
    </recommendedName>
</protein>
<evidence type="ECO:0000256" key="6">
    <source>
        <dbReference type="ARBA" id="ARBA00022989"/>
    </source>
</evidence>
<evidence type="ECO:0000256" key="10">
    <source>
        <dbReference type="SAM" id="Phobius"/>
    </source>
</evidence>
<dbReference type="PANTHER" id="PTHR43298">
    <property type="entry name" value="MULTIDRUG RESISTANCE PROTEIN NORM-RELATED"/>
    <property type="match status" value="1"/>
</dbReference>
<feature type="transmembrane region" description="Helical" evidence="10">
    <location>
        <begin position="319"/>
        <end position="335"/>
    </location>
</feature>
<keyword evidence="8 10" id="KW-0472">Membrane</keyword>
<feature type="transmembrane region" description="Helical" evidence="10">
    <location>
        <begin position="269"/>
        <end position="298"/>
    </location>
</feature>
<keyword evidence="5 10" id="KW-0812">Transmembrane</keyword>
<dbReference type="PIRSF" id="PIRSF006603">
    <property type="entry name" value="DinF"/>
    <property type="match status" value="1"/>
</dbReference>
<dbReference type="eggNOG" id="COG0534">
    <property type="taxonomic scope" value="Bacteria"/>
</dbReference>
<dbReference type="NCBIfam" id="TIGR00797">
    <property type="entry name" value="matE"/>
    <property type="match status" value="1"/>
</dbReference>
<comment type="subcellular location">
    <subcellularLocation>
        <location evidence="1">Cell inner membrane</location>
        <topology evidence="1">Multi-pass membrane protein</topology>
    </subcellularLocation>
</comment>
<dbReference type="Pfam" id="PF01554">
    <property type="entry name" value="MatE"/>
    <property type="match status" value="2"/>
</dbReference>
<feature type="transmembrane region" description="Helical" evidence="10">
    <location>
        <begin position="162"/>
        <end position="184"/>
    </location>
</feature>
<evidence type="ECO:0000256" key="4">
    <source>
        <dbReference type="ARBA" id="ARBA00022475"/>
    </source>
</evidence>
<gene>
    <name evidence="11" type="ORF">GB2207_04452</name>
</gene>
<dbReference type="GO" id="GO:0005886">
    <property type="term" value="C:plasma membrane"/>
    <property type="evidence" value="ECO:0007669"/>
    <property type="project" value="UniProtKB-SubCell"/>
</dbReference>
<dbReference type="STRING" id="314287.GB2207_04452"/>
<keyword evidence="2" id="KW-0813">Transport</keyword>
<feature type="transmembrane region" description="Helical" evidence="10">
    <location>
        <begin position="12"/>
        <end position="34"/>
    </location>
</feature>
<feature type="transmembrane region" description="Helical" evidence="10">
    <location>
        <begin position="88"/>
        <end position="111"/>
    </location>
</feature>
<dbReference type="HOGENOM" id="CLU_012893_5_3_6"/>
<keyword evidence="3" id="KW-0050">Antiport</keyword>
<evidence type="ECO:0000256" key="3">
    <source>
        <dbReference type="ARBA" id="ARBA00022449"/>
    </source>
</evidence>
<dbReference type="EMBL" id="AAPI01000004">
    <property type="protein sequence ID" value="EAS46849.1"/>
    <property type="molecule type" value="Genomic_DNA"/>
</dbReference>
<keyword evidence="6 10" id="KW-1133">Transmembrane helix</keyword>
<dbReference type="InterPro" id="IPR002528">
    <property type="entry name" value="MATE_fam"/>
</dbReference>
<dbReference type="CDD" id="cd13137">
    <property type="entry name" value="MATE_NorM_like"/>
    <property type="match status" value="1"/>
</dbReference>
<dbReference type="InterPro" id="IPR050222">
    <property type="entry name" value="MATE_MdtK"/>
</dbReference>
<dbReference type="PANTHER" id="PTHR43298:SF2">
    <property type="entry name" value="FMN_FAD EXPORTER YEEO-RELATED"/>
    <property type="match status" value="1"/>
</dbReference>
<feature type="transmembrane region" description="Helical" evidence="10">
    <location>
        <begin position="54"/>
        <end position="76"/>
    </location>
</feature>
<dbReference type="GO" id="GO:0042910">
    <property type="term" value="F:xenobiotic transmembrane transporter activity"/>
    <property type="evidence" value="ECO:0007669"/>
    <property type="project" value="InterPro"/>
</dbReference>
<keyword evidence="12" id="KW-1185">Reference proteome</keyword>
<organism evidence="11 12">
    <name type="scientific">gamma proteobacterium HTCC2207</name>
    <dbReference type="NCBI Taxonomy" id="314287"/>
    <lineage>
        <taxon>Bacteria</taxon>
        <taxon>Pseudomonadati</taxon>
        <taxon>Pseudomonadota</taxon>
        <taxon>Gammaproteobacteria</taxon>
        <taxon>Cellvibrionales</taxon>
        <taxon>Porticoccaceae</taxon>
        <taxon>SAR92 clade</taxon>
    </lineage>
</organism>
<evidence type="ECO:0000256" key="9">
    <source>
        <dbReference type="ARBA" id="ARBA00031636"/>
    </source>
</evidence>
<name>Q1YS46_9GAMM</name>
<comment type="caution">
    <text evidence="11">The sequence shown here is derived from an EMBL/GenBank/DDBJ whole genome shotgun (WGS) entry which is preliminary data.</text>
</comment>
<evidence type="ECO:0000313" key="11">
    <source>
        <dbReference type="EMBL" id="EAS46849.1"/>
    </source>
</evidence>
<evidence type="ECO:0000256" key="8">
    <source>
        <dbReference type="ARBA" id="ARBA00023136"/>
    </source>
</evidence>
<dbReference type="OrthoDB" id="9806302at2"/>
<dbReference type="AlphaFoldDB" id="Q1YS46"/>
<proteinExistence type="predicted"/>
<dbReference type="GO" id="GO:0015297">
    <property type="term" value="F:antiporter activity"/>
    <property type="evidence" value="ECO:0007669"/>
    <property type="project" value="UniProtKB-KW"/>
</dbReference>
<evidence type="ECO:0000256" key="5">
    <source>
        <dbReference type="ARBA" id="ARBA00022692"/>
    </source>
</evidence>
<dbReference type="Proteomes" id="UP000005555">
    <property type="component" value="Unassembled WGS sequence"/>
</dbReference>